<keyword evidence="2" id="KW-0812">Transmembrane</keyword>
<comment type="caution">
    <text evidence="4">The sequence shown here is derived from an EMBL/GenBank/DDBJ whole genome shotgun (WGS) entry which is preliminary data.</text>
</comment>
<keyword evidence="2" id="KW-0472">Membrane</keyword>
<feature type="transmembrane region" description="Helical" evidence="2">
    <location>
        <begin position="278"/>
        <end position="298"/>
    </location>
</feature>
<dbReference type="GO" id="GO:0051285">
    <property type="term" value="C:cell cortex of cell tip"/>
    <property type="evidence" value="ECO:0007669"/>
    <property type="project" value="TreeGrafter"/>
</dbReference>
<sequence>MKLVSIGIPIVASVAAFVLVLLALIAGTSPGRMEDYDIITFNTSSLGKNLVNTATTDDKPTTTTSGLCDDFSGILGKACATATSAAGSVESDVLSALNDIGNDIADKLADELGIHEFYSLHTLSICEGDFSPNATSQDPGRNVTRCHNGLKGGYNVSALFDQELQVGPFNLTLRDLGVTDDIQSDIDTLNSLIKAFAIILIVTVALIGVSMLLSVASLFLIRSREHLVLLSNVIISSIAAGMIILCSILITVGAHVAVSKVNDLGDDIGLTASTGSKYKILIWTAVGLMVVAFLYWLWQLISFKRHRGVGGTAQRKYPRDSEESGYHNGRGPQMRSSGRRLGFLRRS</sequence>
<feature type="region of interest" description="Disordered" evidence="1">
    <location>
        <begin position="311"/>
        <end position="336"/>
    </location>
</feature>
<feature type="transmembrane region" description="Helical" evidence="2">
    <location>
        <begin position="195"/>
        <end position="221"/>
    </location>
</feature>
<dbReference type="GO" id="GO:0031505">
    <property type="term" value="P:fungal-type cell wall organization"/>
    <property type="evidence" value="ECO:0007669"/>
    <property type="project" value="TreeGrafter"/>
</dbReference>
<dbReference type="Proteomes" id="UP001174934">
    <property type="component" value="Unassembled WGS sequence"/>
</dbReference>
<keyword evidence="3" id="KW-0732">Signal</keyword>
<gene>
    <name evidence="4" type="ORF">B0T17DRAFT_488583</name>
</gene>
<dbReference type="GO" id="GO:0005886">
    <property type="term" value="C:plasma membrane"/>
    <property type="evidence" value="ECO:0007669"/>
    <property type="project" value="InterPro"/>
</dbReference>
<protein>
    <submittedName>
        <fullName evidence="4">Actin cortical patch SUR7/pH-response regulator pali</fullName>
    </submittedName>
</protein>
<feature type="chain" id="PRO_5041438540" evidence="3">
    <location>
        <begin position="31"/>
        <end position="347"/>
    </location>
</feature>
<evidence type="ECO:0000256" key="2">
    <source>
        <dbReference type="SAM" id="Phobius"/>
    </source>
</evidence>
<evidence type="ECO:0000313" key="5">
    <source>
        <dbReference type="Proteomes" id="UP001174934"/>
    </source>
</evidence>
<dbReference type="PANTHER" id="PTHR28019">
    <property type="entry name" value="CELL MEMBRANE PROTEIN YLR413W-RELATED"/>
    <property type="match status" value="1"/>
</dbReference>
<keyword evidence="5" id="KW-1185">Reference proteome</keyword>
<evidence type="ECO:0000256" key="1">
    <source>
        <dbReference type="SAM" id="MobiDB-lite"/>
    </source>
</evidence>
<dbReference type="PANTHER" id="PTHR28019:SF7">
    <property type="entry name" value="SUR7 PROTEIN"/>
    <property type="match status" value="1"/>
</dbReference>
<dbReference type="InterPro" id="IPR052413">
    <property type="entry name" value="SUR7_domain"/>
</dbReference>
<feature type="signal peptide" evidence="3">
    <location>
        <begin position="1"/>
        <end position="30"/>
    </location>
</feature>
<proteinExistence type="predicted"/>
<organism evidence="4 5">
    <name type="scientific">Bombardia bombarda</name>
    <dbReference type="NCBI Taxonomy" id="252184"/>
    <lineage>
        <taxon>Eukaryota</taxon>
        <taxon>Fungi</taxon>
        <taxon>Dikarya</taxon>
        <taxon>Ascomycota</taxon>
        <taxon>Pezizomycotina</taxon>
        <taxon>Sordariomycetes</taxon>
        <taxon>Sordariomycetidae</taxon>
        <taxon>Sordariales</taxon>
        <taxon>Lasiosphaeriaceae</taxon>
        <taxon>Bombardia</taxon>
    </lineage>
</organism>
<dbReference type="EMBL" id="JAULSR010000002">
    <property type="protein sequence ID" value="KAK0630249.1"/>
    <property type="molecule type" value="Genomic_DNA"/>
</dbReference>
<dbReference type="Pfam" id="PF06687">
    <property type="entry name" value="SUR7"/>
    <property type="match status" value="1"/>
</dbReference>
<evidence type="ECO:0000256" key="3">
    <source>
        <dbReference type="SAM" id="SignalP"/>
    </source>
</evidence>
<reference evidence="4" key="1">
    <citation type="submission" date="2023-06" db="EMBL/GenBank/DDBJ databases">
        <title>Genome-scale phylogeny and comparative genomics of the fungal order Sordariales.</title>
        <authorList>
            <consortium name="Lawrence Berkeley National Laboratory"/>
            <person name="Hensen N."/>
            <person name="Bonometti L."/>
            <person name="Westerberg I."/>
            <person name="Brannstrom I.O."/>
            <person name="Guillou S."/>
            <person name="Cros-Aarteil S."/>
            <person name="Calhoun S."/>
            <person name="Haridas S."/>
            <person name="Kuo A."/>
            <person name="Mondo S."/>
            <person name="Pangilinan J."/>
            <person name="Riley R."/>
            <person name="LaButti K."/>
            <person name="Andreopoulos B."/>
            <person name="Lipzen A."/>
            <person name="Chen C."/>
            <person name="Yanf M."/>
            <person name="Daum C."/>
            <person name="Ng V."/>
            <person name="Clum A."/>
            <person name="Steindorff A."/>
            <person name="Ohm R."/>
            <person name="Martin F."/>
            <person name="Silar P."/>
            <person name="Natvig D."/>
            <person name="Lalanne C."/>
            <person name="Gautier V."/>
            <person name="Ament-velasquez S.L."/>
            <person name="Kruys A."/>
            <person name="Hutchinson M.I."/>
            <person name="Powell A.J."/>
            <person name="Barry K."/>
            <person name="Miller A.N."/>
            <person name="Grigoriev I.V."/>
            <person name="Debuchy R."/>
            <person name="Gladieux P."/>
            <person name="Thoren M.H."/>
            <person name="Johannesson H."/>
        </authorList>
    </citation>
    <scope>NUCLEOTIDE SEQUENCE</scope>
    <source>
        <strain evidence="4">SMH3391-2</strain>
    </source>
</reference>
<dbReference type="AlphaFoldDB" id="A0AA39XAB7"/>
<dbReference type="InterPro" id="IPR009571">
    <property type="entry name" value="SUR7/Rim9-like_fungi"/>
</dbReference>
<name>A0AA39XAB7_9PEZI</name>
<feature type="transmembrane region" description="Helical" evidence="2">
    <location>
        <begin position="233"/>
        <end position="258"/>
    </location>
</feature>
<evidence type="ECO:0000313" key="4">
    <source>
        <dbReference type="EMBL" id="KAK0630249.1"/>
    </source>
</evidence>
<keyword evidence="2" id="KW-1133">Transmembrane helix</keyword>
<accession>A0AA39XAB7</accession>